<gene>
    <name evidence="1" type="ORF">H2198_007216</name>
</gene>
<accession>A0ACC3A0S7</accession>
<organism evidence="1 2">
    <name type="scientific">Neophaeococcomyces mojaviensis</name>
    <dbReference type="NCBI Taxonomy" id="3383035"/>
    <lineage>
        <taxon>Eukaryota</taxon>
        <taxon>Fungi</taxon>
        <taxon>Dikarya</taxon>
        <taxon>Ascomycota</taxon>
        <taxon>Pezizomycotina</taxon>
        <taxon>Eurotiomycetes</taxon>
        <taxon>Chaetothyriomycetidae</taxon>
        <taxon>Chaetothyriales</taxon>
        <taxon>Chaetothyriales incertae sedis</taxon>
        <taxon>Neophaeococcomyces</taxon>
    </lineage>
</organism>
<reference evidence="1" key="1">
    <citation type="submission" date="2022-10" db="EMBL/GenBank/DDBJ databases">
        <title>Culturing micro-colonial fungi from biological soil crusts in the Mojave desert and describing Neophaeococcomyces mojavensis, and introducing the new genera and species Taxawa tesnikishii.</title>
        <authorList>
            <person name="Kurbessoian T."/>
            <person name="Stajich J.E."/>
        </authorList>
    </citation>
    <scope>NUCLEOTIDE SEQUENCE</scope>
    <source>
        <strain evidence="1">JES_112</strain>
    </source>
</reference>
<proteinExistence type="predicted"/>
<evidence type="ECO:0000313" key="1">
    <source>
        <dbReference type="EMBL" id="KAJ9653625.1"/>
    </source>
</evidence>
<comment type="caution">
    <text evidence="1">The sequence shown here is derived from an EMBL/GenBank/DDBJ whole genome shotgun (WGS) entry which is preliminary data.</text>
</comment>
<dbReference type="EMBL" id="JAPDRQ010000147">
    <property type="protein sequence ID" value="KAJ9653625.1"/>
    <property type="molecule type" value="Genomic_DNA"/>
</dbReference>
<keyword evidence="2" id="KW-1185">Reference proteome</keyword>
<evidence type="ECO:0000313" key="2">
    <source>
        <dbReference type="Proteomes" id="UP001172386"/>
    </source>
</evidence>
<sequence>MHTNQPAGLPCSNSSASFWHSEPNAFLYGHRTTADLPAKADIVIVGSGITGASVARFLAADSRASKLSIVMLEAREICWGATGRNGGHCQPLLFDRTPDVAGFEVKNVHAVKSYIDEHNVPCEWRSVTGCRSFWTAESFNAAKTEVEQLAKANKDLASKVSLIEHGDAKTMKQHRVNPNAKGVTLTQGAGQLWPYKYVTFIVEKLVRESMINVQTNTPVKKIETMTDSQYRQQLTTPRGQISARHVILATNGYTSHLLNGFTDLIVPVRCEMSALHPPPGSERLPNSYGMVGFENGNIDHDDYLIQRPFYDSSNGDGTRRGGHLMFGGGRSFAMYNCIGETDDDIVDPGEADYLRRALLQMLELEGETEGMKELKASHQWTGIKGYSRDNMPWVGKVPSQENNESFENGLWLCGGYTGHGMPNATLCGKAVVEMVLAEEQGNTNYESICEKLVKDQDIPQIYLITHDRLKAAHGLPSVVEQDAAGGVHAVASLKKKPNEPMAVRTSKCTSM</sequence>
<name>A0ACC3A0S7_9EURO</name>
<protein>
    <submittedName>
        <fullName evidence="1">Uncharacterized protein</fullName>
    </submittedName>
</protein>
<dbReference type="Proteomes" id="UP001172386">
    <property type="component" value="Unassembled WGS sequence"/>
</dbReference>